<dbReference type="InterPro" id="IPR015421">
    <property type="entry name" value="PyrdxlP-dep_Trfase_major"/>
</dbReference>
<dbReference type="FunFam" id="3.90.1150.10:FF:000166">
    <property type="entry name" value="Kynurenine/alpha-aminoadipate aminotransferase, mitochondrial"/>
    <property type="match status" value="1"/>
</dbReference>
<organism evidence="8 9">
    <name type="scientific">Rhizobium tropici</name>
    <dbReference type="NCBI Taxonomy" id="398"/>
    <lineage>
        <taxon>Bacteria</taxon>
        <taxon>Pseudomonadati</taxon>
        <taxon>Pseudomonadota</taxon>
        <taxon>Alphaproteobacteria</taxon>
        <taxon>Hyphomicrobiales</taxon>
        <taxon>Rhizobiaceae</taxon>
        <taxon>Rhizobium/Agrobacterium group</taxon>
        <taxon>Rhizobium</taxon>
    </lineage>
</organism>
<dbReference type="CDD" id="cd00609">
    <property type="entry name" value="AAT_like"/>
    <property type="match status" value="1"/>
</dbReference>
<evidence type="ECO:0000313" key="9">
    <source>
        <dbReference type="Proteomes" id="UP000323608"/>
    </source>
</evidence>
<gene>
    <name evidence="8" type="ORF">FP026_20555</name>
</gene>
<dbReference type="InterPro" id="IPR015424">
    <property type="entry name" value="PyrdxlP-dep_Trfase"/>
</dbReference>
<dbReference type="PANTHER" id="PTHR42790:SF19">
    <property type="entry name" value="KYNURENINE_ALPHA-AMINOADIPATE AMINOTRANSFERASE, MITOCHONDRIAL"/>
    <property type="match status" value="1"/>
</dbReference>
<dbReference type="PANTHER" id="PTHR42790">
    <property type="entry name" value="AMINOTRANSFERASE"/>
    <property type="match status" value="1"/>
</dbReference>
<keyword evidence="5 8" id="KW-0808">Transferase</keyword>
<feature type="domain" description="Aminotransferase class I/classII large" evidence="7">
    <location>
        <begin position="68"/>
        <end position="396"/>
    </location>
</feature>
<evidence type="ECO:0000256" key="3">
    <source>
        <dbReference type="ARBA" id="ARBA00011738"/>
    </source>
</evidence>
<reference evidence="8 9" key="1">
    <citation type="submission" date="2019-07" db="EMBL/GenBank/DDBJ databases">
        <title>The Draft Genome Sequence of Rhizobium tropici SARCC-755 Associated with Superior Nodulation on Pigeonpea (Cajanus cajan (L.) Millsp.).</title>
        <authorList>
            <person name="Bopape F.L."/>
            <person name="Hassen A.I."/>
            <person name="Swanevelder Z.H."/>
            <person name="Gwata E.T."/>
        </authorList>
    </citation>
    <scope>NUCLEOTIDE SEQUENCE [LARGE SCALE GENOMIC DNA]</scope>
    <source>
        <strain evidence="8 9">SARCC-755</strain>
    </source>
</reference>
<evidence type="ECO:0000256" key="2">
    <source>
        <dbReference type="ARBA" id="ARBA00007441"/>
    </source>
</evidence>
<evidence type="ECO:0000256" key="1">
    <source>
        <dbReference type="ARBA" id="ARBA00001933"/>
    </source>
</evidence>
<dbReference type="Gene3D" id="3.90.1150.10">
    <property type="entry name" value="Aspartate Aminotransferase, domain 1"/>
    <property type="match status" value="1"/>
</dbReference>
<dbReference type="GO" id="GO:1901605">
    <property type="term" value="P:alpha-amino acid metabolic process"/>
    <property type="evidence" value="ECO:0007669"/>
    <property type="project" value="TreeGrafter"/>
</dbReference>
<name>A0A5B0VW12_RHITR</name>
<evidence type="ECO:0000256" key="4">
    <source>
        <dbReference type="ARBA" id="ARBA00022576"/>
    </source>
</evidence>
<comment type="subunit">
    <text evidence="3">Homodimer.</text>
</comment>
<evidence type="ECO:0000256" key="6">
    <source>
        <dbReference type="ARBA" id="ARBA00022898"/>
    </source>
</evidence>
<accession>A0A5B0VW12</accession>
<dbReference type="SUPFAM" id="SSF53383">
    <property type="entry name" value="PLP-dependent transferases"/>
    <property type="match status" value="1"/>
</dbReference>
<evidence type="ECO:0000313" key="8">
    <source>
        <dbReference type="EMBL" id="KAA1178846.1"/>
    </source>
</evidence>
<dbReference type="FunFam" id="3.40.640.10:FF:000053">
    <property type="entry name" value="Aminotransferase, class I"/>
    <property type="match status" value="1"/>
</dbReference>
<dbReference type="GO" id="GO:0008483">
    <property type="term" value="F:transaminase activity"/>
    <property type="evidence" value="ECO:0007669"/>
    <property type="project" value="UniProtKB-KW"/>
</dbReference>
<keyword evidence="4 8" id="KW-0032">Aminotransferase</keyword>
<dbReference type="Pfam" id="PF00155">
    <property type="entry name" value="Aminotran_1_2"/>
    <property type="match status" value="1"/>
</dbReference>
<comment type="similarity">
    <text evidence="2">Belongs to the class-I pyridoxal-phosphate-dependent aminotransferase family.</text>
</comment>
<dbReference type="AlphaFoldDB" id="A0A5B0VW12"/>
<protein>
    <submittedName>
        <fullName evidence="8">PLP-dependent aminotransferase family protein</fullName>
    </submittedName>
</protein>
<dbReference type="InterPro" id="IPR004839">
    <property type="entry name" value="Aminotransferase_I/II_large"/>
</dbReference>
<comment type="caution">
    <text evidence="8">The sequence shown here is derived from an EMBL/GenBank/DDBJ whole genome shotgun (WGS) entry which is preliminary data.</text>
</comment>
<dbReference type="GO" id="GO:0030170">
    <property type="term" value="F:pyridoxal phosphate binding"/>
    <property type="evidence" value="ECO:0007669"/>
    <property type="project" value="InterPro"/>
</dbReference>
<evidence type="ECO:0000256" key="5">
    <source>
        <dbReference type="ARBA" id="ARBA00022679"/>
    </source>
</evidence>
<dbReference type="OrthoDB" id="9804020at2"/>
<dbReference type="Proteomes" id="UP000323608">
    <property type="component" value="Unassembled WGS sequence"/>
</dbReference>
<proteinExistence type="inferred from homology"/>
<dbReference type="InterPro" id="IPR050859">
    <property type="entry name" value="Class-I_PLP-dep_aminotransf"/>
</dbReference>
<dbReference type="EMBL" id="VNIP01000010">
    <property type="protein sequence ID" value="KAA1178846.1"/>
    <property type="molecule type" value="Genomic_DNA"/>
</dbReference>
<dbReference type="Gene3D" id="3.40.640.10">
    <property type="entry name" value="Type I PLP-dependent aspartate aminotransferase-like (Major domain)"/>
    <property type="match status" value="1"/>
</dbReference>
<dbReference type="InterPro" id="IPR015422">
    <property type="entry name" value="PyrdxlP-dep_Trfase_small"/>
</dbReference>
<sequence length="409" mass="44357">MLNWENIFATRSSRMRASEIRELLKLLERPDIISFAGGIPDPALFPDAEFKQAYADIFSGPTVNAALQYSVSEGYKPLREWLVGQMGALGIPCELENVFIVSGSQQGLDYLGKLFLSPKDTALVTAPTYLGALQAFNAYEPTYDQLTPNGNRTPESYRAAASQAGGRVKFAYLSADFANPTGETVDLAGRKKLLDLAEELDIAVIEDAAYQSLRYDGEPVAPILALEIARKGSINDTRTIYCGSFSKTLAPGLRVGFIVANAPVIRKLVLMKQAADLHSSTINQIAIHQVAERGFDAQVAKVRKTYSRRRDCMLAALAKYMPDGTSWTKPQGGMFVWVTLPKGMDGAKLLARSLETAKVAFVPGQAFFADGSGANTFRVSFSCANDEMIEEGISRLGKLIADEIGAIAA</sequence>
<dbReference type="RefSeq" id="WP_149636449.1">
    <property type="nucleotide sequence ID" value="NZ_VNIP01000010.1"/>
</dbReference>
<comment type="cofactor">
    <cofactor evidence="1">
        <name>pyridoxal 5'-phosphate</name>
        <dbReference type="ChEBI" id="CHEBI:597326"/>
    </cofactor>
</comment>
<keyword evidence="6" id="KW-0663">Pyridoxal phosphate</keyword>
<evidence type="ECO:0000259" key="7">
    <source>
        <dbReference type="Pfam" id="PF00155"/>
    </source>
</evidence>